<dbReference type="Proteomes" id="UP000054477">
    <property type="component" value="Unassembled WGS sequence"/>
</dbReference>
<feature type="compositionally biased region" description="Pro residues" evidence="1">
    <location>
        <begin position="202"/>
        <end position="217"/>
    </location>
</feature>
<accession>A0A0C9X3A5</accession>
<protein>
    <submittedName>
        <fullName evidence="2">Uncharacterized protein</fullName>
    </submittedName>
</protein>
<feature type="compositionally biased region" description="Basic residues" evidence="1">
    <location>
        <begin position="499"/>
        <end position="508"/>
    </location>
</feature>
<reference evidence="2 3" key="1">
    <citation type="submission" date="2014-04" db="EMBL/GenBank/DDBJ databases">
        <authorList>
            <consortium name="DOE Joint Genome Institute"/>
            <person name="Kuo A."/>
            <person name="Kohler A."/>
            <person name="Nagy L.G."/>
            <person name="Floudas D."/>
            <person name="Copeland A."/>
            <person name="Barry K.W."/>
            <person name="Cichocki N."/>
            <person name="Veneault-Fourrey C."/>
            <person name="LaButti K."/>
            <person name="Lindquist E.A."/>
            <person name="Lipzen A."/>
            <person name="Lundell T."/>
            <person name="Morin E."/>
            <person name="Murat C."/>
            <person name="Sun H."/>
            <person name="Tunlid A."/>
            <person name="Henrissat B."/>
            <person name="Grigoriev I.V."/>
            <person name="Hibbett D.S."/>
            <person name="Martin F."/>
            <person name="Nordberg H.P."/>
            <person name="Cantor M.N."/>
            <person name="Hua S.X."/>
        </authorList>
    </citation>
    <scope>NUCLEOTIDE SEQUENCE [LARGE SCALE GENOMIC DNA]</scope>
    <source>
        <strain evidence="2 3">LaAM-08-1</strain>
    </source>
</reference>
<reference evidence="3" key="2">
    <citation type="submission" date="2015-01" db="EMBL/GenBank/DDBJ databases">
        <title>Evolutionary Origins and Diversification of the Mycorrhizal Mutualists.</title>
        <authorList>
            <consortium name="DOE Joint Genome Institute"/>
            <consortium name="Mycorrhizal Genomics Consortium"/>
            <person name="Kohler A."/>
            <person name="Kuo A."/>
            <person name="Nagy L.G."/>
            <person name="Floudas D."/>
            <person name="Copeland A."/>
            <person name="Barry K.W."/>
            <person name="Cichocki N."/>
            <person name="Veneault-Fourrey C."/>
            <person name="LaButti K."/>
            <person name="Lindquist E.A."/>
            <person name="Lipzen A."/>
            <person name="Lundell T."/>
            <person name="Morin E."/>
            <person name="Murat C."/>
            <person name="Riley R."/>
            <person name="Ohm R."/>
            <person name="Sun H."/>
            <person name="Tunlid A."/>
            <person name="Henrissat B."/>
            <person name="Grigoriev I.V."/>
            <person name="Hibbett D.S."/>
            <person name="Martin F."/>
        </authorList>
    </citation>
    <scope>NUCLEOTIDE SEQUENCE [LARGE SCALE GENOMIC DNA]</scope>
    <source>
        <strain evidence="3">LaAM-08-1</strain>
    </source>
</reference>
<feature type="compositionally biased region" description="Basic and acidic residues" evidence="1">
    <location>
        <begin position="233"/>
        <end position="257"/>
    </location>
</feature>
<dbReference type="STRING" id="1095629.A0A0C9X3A5"/>
<evidence type="ECO:0000256" key="1">
    <source>
        <dbReference type="SAM" id="MobiDB-lite"/>
    </source>
</evidence>
<feature type="compositionally biased region" description="Polar residues" evidence="1">
    <location>
        <begin position="386"/>
        <end position="422"/>
    </location>
</feature>
<feature type="compositionally biased region" description="Low complexity" evidence="1">
    <location>
        <begin position="218"/>
        <end position="228"/>
    </location>
</feature>
<dbReference type="EMBL" id="KN838931">
    <property type="protein sequence ID" value="KIJ92161.1"/>
    <property type="molecule type" value="Genomic_DNA"/>
</dbReference>
<feature type="region of interest" description="Disordered" evidence="1">
    <location>
        <begin position="365"/>
        <end position="508"/>
    </location>
</feature>
<name>A0A0C9X3A5_9AGAR</name>
<feature type="compositionally biased region" description="Basic residues" evidence="1">
    <location>
        <begin position="373"/>
        <end position="382"/>
    </location>
</feature>
<sequence length="508" mass="54641">MAETRDKIDTADRSGRASLQFKTALEMYEAETDEVKAYVAEENRKQKEARLAALKKEEPVEIEGKVERAPEAALRACPDVLIEGLEKLSDETGWAWLAIGAGPVPNANGAIYKKHFYVGPKSQVGNTFSQAYLGFEENVMVPYGTFVSSCYPAEVRRQRALKTGLTMVEDDSDVQLIDESIAVPAVSANNSSIEKASSLPSSPAPSSPPSPSAPPSSPLNLQASSSAPQFFSPRKDALDRFRHGTDVPRSDDLDHSDGSAIQPSQPHSPSFPPQPEGGPTSPYSHAFRRWVPHPPSSRPDCGLSPTRNSNHPNSEPPTPAFTLGIIDPSLLLIPSEGQLKSTTLDGPVLPGFGVPVEISALTLARPSLPPPKPRARPIKKKLAPSIASTSPITPAGLDSTTRTLVEGSSTTVIDPKTTSANNVVEEATNDTQLTKAQKAARTKALRKAERDAEKEPEEDGGTRKKQKENPSTLDTVGERRSGRKVVAPTPRDADAPPMKSKKRAVRRK</sequence>
<keyword evidence="3" id="KW-1185">Reference proteome</keyword>
<proteinExistence type="predicted"/>
<dbReference type="OrthoDB" id="3039448at2759"/>
<gene>
    <name evidence="2" type="ORF">K443DRAFT_126017</name>
</gene>
<organism evidence="2 3">
    <name type="scientific">Laccaria amethystina LaAM-08-1</name>
    <dbReference type="NCBI Taxonomy" id="1095629"/>
    <lineage>
        <taxon>Eukaryota</taxon>
        <taxon>Fungi</taxon>
        <taxon>Dikarya</taxon>
        <taxon>Basidiomycota</taxon>
        <taxon>Agaricomycotina</taxon>
        <taxon>Agaricomycetes</taxon>
        <taxon>Agaricomycetidae</taxon>
        <taxon>Agaricales</taxon>
        <taxon>Agaricineae</taxon>
        <taxon>Hydnangiaceae</taxon>
        <taxon>Laccaria</taxon>
    </lineage>
</organism>
<feature type="region of interest" description="Disordered" evidence="1">
    <location>
        <begin position="193"/>
        <end position="322"/>
    </location>
</feature>
<evidence type="ECO:0000313" key="2">
    <source>
        <dbReference type="EMBL" id="KIJ92161.1"/>
    </source>
</evidence>
<dbReference type="AlphaFoldDB" id="A0A0C9X3A5"/>
<evidence type="ECO:0000313" key="3">
    <source>
        <dbReference type="Proteomes" id="UP000054477"/>
    </source>
</evidence>
<dbReference type="HOGENOM" id="CLU_536428_0_0_1"/>